<reference evidence="1 2" key="1">
    <citation type="submission" date="2020-08" db="EMBL/GenBank/DDBJ databases">
        <title>Genome public.</title>
        <authorList>
            <person name="Liu C."/>
            <person name="Sun Q."/>
        </authorList>
    </citation>
    <scope>NUCLEOTIDE SEQUENCE [LARGE SCALE GENOMIC DNA]</scope>
    <source>
        <strain evidence="1 2">M2</strain>
    </source>
</reference>
<name>A0ABR7GJV9_9FIRM</name>
<evidence type="ECO:0000313" key="2">
    <source>
        <dbReference type="Proteomes" id="UP000641741"/>
    </source>
</evidence>
<gene>
    <name evidence="1" type="ORF">H8S02_01365</name>
</gene>
<protein>
    <submittedName>
        <fullName evidence="1">Uncharacterized protein</fullName>
    </submittedName>
</protein>
<dbReference type="EMBL" id="JACOPK010000001">
    <property type="protein sequence ID" value="MBC5694604.1"/>
    <property type="molecule type" value="Genomic_DNA"/>
</dbReference>
<dbReference type="Proteomes" id="UP000641741">
    <property type="component" value="Unassembled WGS sequence"/>
</dbReference>
<accession>A0ABR7GJV9</accession>
<organism evidence="1 2">
    <name type="scientific">Agathobaculum hominis</name>
    <dbReference type="NCBI Taxonomy" id="2763014"/>
    <lineage>
        <taxon>Bacteria</taxon>
        <taxon>Bacillati</taxon>
        <taxon>Bacillota</taxon>
        <taxon>Clostridia</taxon>
        <taxon>Eubacteriales</taxon>
        <taxon>Butyricicoccaceae</taxon>
        <taxon>Agathobaculum</taxon>
    </lineage>
</organism>
<sequence>MLHQRGHNRRPENAAKIVFTLTIYVLAPPDEPHHRQYGLYAQIITFPSEITALSYQVAVIEFVLLKN</sequence>
<proteinExistence type="predicted"/>
<dbReference type="RefSeq" id="WP_186968891.1">
    <property type="nucleotide sequence ID" value="NZ_JACOPK010000001.1"/>
</dbReference>
<keyword evidence="2" id="KW-1185">Reference proteome</keyword>
<comment type="caution">
    <text evidence="1">The sequence shown here is derived from an EMBL/GenBank/DDBJ whole genome shotgun (WGS) entry which is preliminary data.</text>
</comment>
<evidence type="ECO:0000313" key="1">
    <source>
        <dbReference type="EMBL" id="MBC5694604.1"/>
    </source>
</evidence>